<keyword evidence="3" id="KW-1185">Reference proteome</keyword>
<dbReference type="SUPFAM" id="SSF46689">
    <property type="entry name" value="Homeodomain-like"/>
    <property type="match status" value="1"/>
</dbReference>
<sequence length="169" mass="18694">MPAKIHRIKLTQAERRDLEVIRDRGKGNAVRIKRAIALLLADEGDHGPGKKDADILWVTGMSPRTLVRLRERCCEVGPLGALERKQREKPPREIKITGEVEARITTLACSQPPSGHARWTLQLLADHLVEIGVIESISHTSVATVLKKVRSSRGDRNAGASRPRKTPPS</sequence>
<dbReference type="InterPro" id="IPR009057">
    <property type="entry name" value="Homeodomain-like_sf"/>
</dbReference>
<dbReference type="EMBL" id="BAABRI010000053">
    <property type="protein sequence ID" value="GAA5484866.1"/>
    <property type="molecule type" value="Genomic_DNA"/>
</dbReference>
<proteinExistence type="predicted"/>
<accession>A0ABP9UVX4</accession>
<feature type="region of interest" description="Disordered" evidence="1">
    <location>
        <begin position="148"/>
        <end position="169"/>
    </location>
</feature>
<evidence type="ECO:0000313" key="3">
    <source>
        <dbReference type="Proteomes" id="UP001476282"/>
    </source>
</evidence>
<name>A0ABP9UVX4_9BACT</name>
<comment type="caution">
    <text evidence="2">The sequence shown here is derived from an EMBL/GenBank/DDBJ whole genome shotgun (WGS) entry which is preliminary data.</text>
</comment>
<evidence type="ECO:0000313" key="2">
    <source>
        <dbReference type="EMBL" id="GAA5484866.1"/>
    </source>
</evidence>
<gene>
    <name evidence="2" type="ORF">Hsar01_04120</name>
</gene>
<dbReference type="Pfam" id="PF13565">
    <property type="entry name" value="HTH_32"/>
    <property type="match status" value="1"/>
</dbReference>
<dbReference type="Proteomes" id="UP001476282">
    <property type="component" value="Unassembled WGS sequence"/>
</dbReference>
<reference evidence="2 3" key="1">
    <citation type="submission" date="2024-02" db="EMBL/GenBank/DDBJ databases">
        <title>Haloferula sargassicola NBRC 104335.</title>
        <authorList>
            <person name="Ichikawa N."/>
            <person name="Katano-Makiyama Y."/>
            <person name="Hidaka K."/>
        </authorList>
    </citation>
    <scope>NUCLEOTIDE SEQUENCE [LARGE SCALE GENOMIC DNA]</scope>
    <source>
        <strain evidence="2 3">NBRC 104335</strain>
    </source>
</reference>
<evidence type="ECO:0000256" key="1">
    <source>
        <dbReference type="SAM" id="MobiDB-lite"/>
    </source>
</evidence>
<protein>
    <recommendedName>
        <fullName evidence="4">Transposase</fullName>
    </recommendedName>
</protein>
<evidence type="ECO:0008006" key="4">
    <source>
        <dbReference type="Google" id="ProtNLM"/>
    </source>
</evidence>
<organism evidence="2 3">
    <name type="scientific">Haloferula sargassicola</name>
    <dbReference type="NCBI Taxonomy" id="490096"/>
    <lineage>
        <taxon>Bacteria</taxon>
        <taxon>Pseudomonadati</taxon>
        <taxon>Verrucomicrobiota</taxon>
        <taxon>Verrucomicrobiia</taxon>
        <taxon>Verrucomicrobiales</taxon>
        <taxon>Verrucomicrobiaceae</taxon>
        <taxon>Haloferula</taxon>
    </lineage>
</organism>